<comment type="caution">
    <text evidence="1">The sequence shown here is derived from an EMBL/GenBank/DDBJ whole genome shotgun (WGS) entry which is preliminary data.</text>
</comment>
<dbReference type="RefSeq" id="WP_137030678.1">
    <property type="nucleotide sequence ID" value="NZ_SZNK01000001.1"/>
</dbReference>
<keyword evidence="2" id="KW-1185">Reference proteome</keyword>
<dbReference type="EMBL" id="SZNK01000001">
    <property type="protein sequence ID" value="TKI57234.1"/>
    <property type="molecule type" value="Genomic_DNA"/>
</dbReference>
<evidence type="ECO:0000313" key="2">
    <source>
        <dbReference type="Proteomes" id="UP000307841"/>
    </source>
</evidence>
<dbReference type="OrthoDB" id="6387849at2"/>
<evidence type="ECO:0000313" key="1">
    <source>
        <dbReference type="EMBL" id="TKI57234.1"/>
    </source>
</evidence>
<name>A0A4U2YAC3_9BACL</name>
<dbReference type="AlphaFoldDB" id="A0A4U2YAC3"/>
<accession>A0A4U2YAC3</accession>
<dbReference type="Proteomes" id="UP000307841">
    <property type="component" value="Unassembled WGS sequence"/>
</dbReference>
<reference evidence="1 2" key="1">
    <citation type="submission" date="2019-04" db="EMBL/GenBank/DDBJ databases">
        <title>Whole genome sequencing of Brevibacillus sp. TGS2-1.</title>
        <authorList>
            <person name="Choi A."/>
        </authorList>
    </citation>
    <scope>NUCLEOTIDE SEQUENCE [LARGE SCALE GENOMIC DNA]</scope>
    <source>
        <strain evidence="1 2">TGS2-1</strain>
    </source>
</reference>
<gene>
    <name evidence="1" type="ORF">E8L90_18205</name>
</gene>
<sequence length="73" mass="8320">MNNKDNDDIDRKVLKGENVPCPNCGQILVYQRAESGMHPSIICPTGDYHVRLNINRNDILDRLGLTKRNKSNK</sequence>
<organism evidence="1 2">
    <name type="scientific">Brevibacillus antibioticus</name>
    <dbReference type="NCBI Taxonomy" id="2570228"/>
    <lineage>
        <taxon>Bacteria</taxon>
        <taxon>Bacillati</taxon>
        <taxon>Bacillota</taxon>
        <taxon>Bacilli</taxon>
        <taxon>Bacillales</taxon>
        <taxon>Paenibacillaceae</taxon>
        <taxon>Brevibacillus</taxon>
    </lineage>
</organism>
<proteinExistence type="predicted"/>
<protein>
    <submittedName>
        <fullName evidence="1">Uncharacterized protein</fullName>
    </submittedName>
</protein>